<dbReference type="PATRIC" id="fig|45067.4.peg.451"/>
<reference evidence="2 3" key="1">
    <citation type="submission" date="2015-11" db="EMBL/GenBank/DDBJ databases">
        <title>Genomic analysis of 38 Legionella species identifies large and diverse effector repertoires.</title>
        <authorList>
            <person name="Burstein D."/>
            <person name="Amaro F."/>
            <person name="Zusman T."/>
            <person name="Lifshitz Z."/>
            <person name="Cohen O."/>
            <person name="Gilbert J.A."/>
            <person name="Pupko T."/>
            <person name="Shuman H.A."/>
            <person name="Segal G."/>
        </authorList>
    </citation>
    <scope>NUCLEOTIDE SEQUENCE [LARGE SCALE GENOMIC DNA]</scope>
    <source>
        <strain evidence="2 3">ATCC 49751</strain>
    </source>
</reference>
<dbReference type="AlphaFoldDB" id="A0A0W0VXU9"/>
<dbReference type="RefSeq" id="WP_028373727.1">
    <property type="nucleotide sequence ID" value="NZ_CAAAJD010000024.1"/>
</dbReference>
<protein>
    <submittedName>
        <fullName evidence="2">Enhanced entry protein EnhB</fullName>
    </submittedName>
</protein>
<evidence type="ECO:0000313" key="3">
    <source>
        <dbReference type="Proteomes" id="UP000054869"/>
    </source>
</evidence>
<keyword evidence="3" id="KW-1185">Reference proteome</keyword>
<keyword evidence="1" id="KW-0812">Transmembrane</keyword>
<keyword evidence="1" id="KW-1133">Transmembrane helix</keyword>
<feature type="transmembrane region" description="Helical" evidence="1">
    <location>
        <begin position="6"/>
        <end position="22"/>
    </location>
</feature>
<dbReference type="Proteomes" id="UP000054869">
    <property type="component" value="Unassembled WGS sequence"/>
</dbReference>
<evidence type="ECO:0000256" key="1">
    <source>
        <dbReference type="SAM" id="Phobius"/>
    </source>
</evidence>
<organism evidence="2 3">
    <name type="scientific">Legionella lansingensis</name>
    <dbReference type="NCBI Taxonomy" id="45067"/>
    <lineage>
        <taxon>Bacteria</taxon>
        <taxon>Pseudomonadati</taxon>
        <taxon>Pseudomonadota</taxon>
        <taxon>Gammaproteobacteria</taxon>
        <taxon>Legionellales</taxon>
        <taxon>Legionellaceae</taxon>
        <taxon>Legionella</taxon>
    </lineage>
</organism>
<gene>
    <name evidence="2" type="primary">enhB_1</name>
    <name evidence="2" type="ORF">Llan_0428</name>
</gene>
<accession>A0A0W0VXU9</accession>
<comment type="caution">
    <text evidence="2">The sequence shown here is derived from an EMBL/GenBank/DDBJ whole genome shotgun (WGS) entry which is preliminary data.</text>
</comment>
<sequence>MKHFNNYLIVIIISMIALPIFARKDVAFRGCMKVGFQFANKLFTLEPKIIGHPQTIYFIHNTSSNSIDLQVNKSTDLTYVSYKNQIEANQWAAFATDEKRFTFACYLSDGANKDIDCQKVLEICQYTDTKFPEGNNGNYWAVKSDRLEKAVKDVIKQGILLKW</sequence>
<dbReference type="STRING" id="45067.Llan_0428"/>
<name>A0A0W0VXU9_9GAMM</name>
<keyword evidence="1" id="KW-0472">Membrane</keyword>
<proteinExistence type="predicted"/>
<evidence type="ECO:0000313" key="2">
    <source>
        <dbReference type="EMBL" id="KTD24734.1"/>
    </source>
</evidence>
<dbReference type="EMBL" id="LNYI01000009">
    <property type="protein sequence ID" value="KTD24734.1"/>
    <property type="molecule type" value="Genomic_DNA"/>
</dbReference>